<keyword evidence="1" id="KW-0472">Membrane</keyword>
<proteinExistence type="predicted"/>
<gene>
    <name evidence="2" type="ORF">VTHSUH11_03280</name>
</gene>
<keyword evidence="1" id="KW-1133">Transmembrane helix</keyword>
<protein>
    <submittedName>
        <fullName evidence="2">Uncharacterized protein</fullName>
    </submittedName>
</protein>
<evidence type="ECO:0000313" key="3">
    <source>
        <dbReference type="Proteomes" id="UP000238877"/>
    </source>
</evidence>
<evidence type="ECO:0000313" key="2">
    <source>
        <dbReference type="EMBL" id="PQL25126.1"/>
    </source>
</evidence>
<name>A0A2S7ZPE2_9FIRM</name>
<dbReference type="RefSeq" id="WP_105092645.1">
    <property type="nucleotide sequence ID" value="NZ_PPDF01000008.1"/>
</dbReference>
<sequence>MKKSSKFYAMIILIVALLVMIGYYLHNNQSKRIDMDLQGSLVRLDSHVLTVYNVRNFNDYETIDLHSIAKKFDSAIRYVAYNNEALYLLLEEKDHTWSILRITNNAMDLYALPIIENDVKRYQIVLDKDNILVIMNQKIYQSEREKFAFQLVSQEFSYKNQFIFSPSLYGYVYMDSSNVVRNLQNTVNLISLDSYSTYNGIINSSYLVLTRMPEKKRFGEIYDLNTGEYRKLTKGPLYNFGSVGDVVLLEIESDNGEPDFFAPNLLVNPSRYSNHITDYEPFFYDVKNDVIIKLPEGIYTRALDQSITYQSEEFNREALQQLKLLCESSHN</sequence>
<accession>A0A2S7ZPE2</accession>
<comment type="caution">
    <text evidence="2">The sequence shown here is derived from an EMBL/GenBank/DDBJ whole genome shotgun (WGS) entry which is preliminary data.</text>
</comment>
<keyword evidence="1" id="KW-0812">Transmembrane</keyword>
<dbReference type="Proteomes" id="UP000238877">
    <property type="component" value="Unassembled WGS sequence"/>
</dbReference>
<feature type="transmembrane region" description="Helical" evidence="1">
    <location>
        <begin position="7"/>
        <end position="25"/>
    </location>
</feature>
<evidence type="ECO:0000256" key="1">
    <source>
        <dbReference type="SAM" id="Phobius"/>
    </source>
</evidence>
<organism evidence="2 3">
    <name type="scientific">Veillonella tobetsuensis</name>
    <dbReference type="NCBI Taxonomy" id="1110546"/>
    <lineage>
        <taxon>Bacteria</taxon>
        <taxon>Bacillati</taxon>
        <taxon>Bacillota</taxon>
        <taxon>Negativicutes</taxon>
        <taxon>Veillonellales</taxon>
        <taxon>Veillonellaceae</taxon>
        <taxon>Veillonella</taxon>
    </lineage>
</organism>
<dbReference type="AlphaFoldDB" id="A0A2S7ZPE2"/>
<reference evidence="2 3" key="1">
    <citation type="submission" date="2018-01" db="EMBL/GenBank/DDBJ databases">
        <title>Draft genome sequences of clinical isolates and type strains of oral Veillonella including Veillonella infantum sp., nov.</title>
        <authorList>
            <person name="Mashima I."/>
            <person name="Liao Y.-C."/>
            <person name="Sabharwal A."/>
            <person name="Haase E.M."/>
            <person name="Nakazawa F."/>
            <person name="Scannapieco F.A."/>
        </authorList>
    </citation>
    <scope>NUCLEOTIDE SEQUENCE [LARGE SCALE GENOMIC DNA]</scope>
    <source>
        <strain evidence="2 3">Y6</strain>
    </source>
</reference>
<dbReference type="EMBL" id="PPDF01000008">
    <property type="protein sequence ID" value="PQL25126.1"/>
    <property type="molecule type" value="Genomic_DNA"/>
</dbReference>